<comment type="similarity">
    <text evidence="2 8">Belongs to the Casparian strip membrane proteins (CASP) family.</text>
</comment>
<comment type="caution">
    <text evidence="10">The sequence shown here is derived from an EMBL/GenBank/DDBJ whole genome shotgun (WGS) entry which is preliminary data.</text>
</comment>
<dbReference type="Proteomes" id="UP000734854">
    <property type="component" value="Unassembled WGS sequence"/>
</dbReference>
<organism evidence="10 11">
    <name type="scientific">Zingiber officinale</name>
    <name type="common">Ginger</name>
    <name type="synonym">Amomum zingiber</name>
    <dbReference type="NCBI Taxonomy" id="94328"/>
    <lineage>
        <taxon>Eukaryota</taxon>
        <taxon>Viridiplantae</taxon>
        <taxon>Streptophyta</taxon>
        <taxon>Embryophyta</taxon>
        <taxon>Tracheophyta</taxon>
        <taxon>Spermatophyta</taxon>
        <taxon>Magnoliopsida</taxon>
        <taxon>Liliopsida</taxon>
        <taxon>Zingiberales</taxon>
        <taxon>Zingiberaceae</taxon>
        <taxon>Zingiber</taxon>
    </lineage>
</organism>
<keyword evidence="4 8" id="KW-1003">Cell membrane</keyword>
<evidence type="ECO:0000313" key="10">
    <source>
        <dbReference type="EMBL" id="KAG6470711.1"/>
    </source>
</evidence>
<dbReference type="AlphaFoldDB" id="A0A8J5BEN7"/>
<evidence type="ECO:0000256" key="8">
    <source>
        <dbReference type="RuleBase" id="RU361233"/>
    </source>
</evidence>
<gene>
    <name evidence="10" type="ORF">ZIOFF_071788</name>
</gene>
<evidence type="ECO:0000313" key="11">
    <source>
        <dbReference type="Proteomes" id="UP000734854"/>
    </source>
</evidence>
<dbReference type="InterPro" id="IPR006702">
    <property type="entry name" value="CASP_dom"/>
</dbReference>
<evidence type="ECO:0000256" key="4">
    <source>
        <dbReference type="ARBA" id="ARBA00022475"/>
    </source>
</evidence>
<dbReference type="NCBIfam" id="TIGR01569">
    <property type="entry name" value="A_tha_TIGR01569"/>
    <property type="match status" value="1"/>
</dbReference>
<comment type="subunit">
    <text evidence="3 8">Homodimer and heterodimers.</text>
</comment>
<sequence>MMPAEGVSPGNVAVYNAGSKLKAVDRRLKAAELALRCAICGFGVLAAALIGSNTQVREFFSVEKKAKFTDMKALVFLVAVNGMAAGYSLIQGARFMILSASGNGISGLGRGRLGGAIGRAREIRAAGTAMDEDMQPLREVLQQGRGGHCECPPGLPLHGHRFLHVCLQPVSLVWKIQRRQEQQHKLVNACVALDVSVELRLCVDNL</sequence>
<dbReference type="GO" id="GO:0005886">
    <property type="term" value="C:plasma membrane"/>
    <property type="evidence" value="ECO:0007669"/>
    <property type="project" value="UniProtKB-SubCell"/>
</dbReference>
<dbReference type="Pfam" id="PF04535">
    <property type="entry name" value="CASP_dom"/>
    <property type="match status" value="1"/>
</dbReference>
<keyword evidence="11" id="KW-1185">Reference proteome</keyword>
<comment type="subcellular location">
    <subcellularLocation>
        <location evidence="1 8">Cell membrane</location>
        <topology evidence="1 8">Multi-pass membrane protein</topology>
    </subcellularLocation>
</comment>
<evidence type="ECO:0000256" key="5">
    <source>
        <dbReference type="ARBA" id="ARBA00022692"/>
    </source>
</evidence>
<keyword evidence="7 8" id="KW-0472">Membrane</keyword>
<evidence type="ECO:0000256" key="7">
    <source>
        <dbReference type="ARBA" id="ARBA00023136"/>
    </source>
</evidence>
<keyword evidence="5 8" id="KW-0812">Transmembrane</keyword>
<feature type="transmembrane region" description="Helical" evidence="8">
    <location>
        <begin position="33"/>
        <end position="51"/>
    </location>
</feature>
<comment type="caution">
    <text evidence="8">Lacks conserved residue(s) required for the propagation of feature annotation.</text>
</comment>
<accession>A0A8J5BEN7</accession>
<evidence type="ECO:0000256" key="3">
    <source>
        <dbReference type="ARBA" id="ARBA00011489"/>
    </source>
</evidence>
<evidence type="ECO:0000256" key="2">
    <source>
        <dbReference type="ARBA" id="ARBA00007651"/>
    </source>
</evidence>
<dbReference type="InterPro" id="IPR006459">
    <property type="entry name" value="CASP/CASPL"/>
</dbReference>
<reference evidence="10 11" key="1">
    <citation type="submission" date="2020-08" db="EMBL/GenBank/DDBJ databases">
        <title>Plant Genome Project.</title>
        <authorList>
            <person name="Zhang R.-G."/>
        </authorList>
    </citation>
    <scope>NUCLEOTIDE SEQUENCE [LARGE SCALE GENOMIC DNA]</scope>
    <source>
        <tissue evidence="10">Rhizome</tissue>
    </source>
</reference>
<evidence type="ECO:0000256" key="6">
    <source>
        <dbReference type="ARBA" id="ARBA00022989"/>
    </source>
</evidence>
<proteinExistence type="inferred from homology"/>
<name>A0A8J5BEN7_ZINOF</name>
<evidence type="ECO:0000259" key="9">
    <source>
        <dbReference type="Pfam" id="PF04535"/>
    </source>
</evidence>
<dbReference type="EMBL" id="JACMSC010000021">
    <property type="protein sequence ID" value="KAG6470711.1"/>
    <property type="molecule type" value="Genomic_DNA"/>
</dbReference>
<keyword evidence="6 8" id="KW-1133">Transmembrane helix</keyword>
<protein>
    <recommendedName>
        <fullName evidence="8">CASP-like protein</fullName>
    </recommendedName>
</protein>
<evidence type="ECO:0000256" key="1">
    <source>
        <dbReference type="ARBA" id="ARBA00004651"/>
    </source>
</evidence>
<feature type="transmembrane region" description="Helical" evidence="8">
    <location>
        <begin position="71"/>
        <end position="90"/>
    </location>
</feature>
<feature type="domain" description="Casparian strip membrane protein" evidence="9">
    <location>
        <begin position="26"/>
        <end position="96"/>
    </location>
</feature>